<evidence type="ECO:0000313" key="1">
    <source>
        <dbReference type="EMBL" id="EEC14240.1"/>
    </source>
</evidence>
<dbReference type="PaxDb" id="6945-B7Q5W8"/>
<dbReference type="EMBL" id="ABJB010928511">
    <property type="status" value="NOT_ANNOTATED_CDS"/>
    <property type="molecule type" value="Genomic_DNA"/>
</dbReference>
<proteinExistence type="predicted"/>
<evidence type="ECO:0000313" key="3">
    <source>
        <dbReference type="Proteomes" id="UP000001555"/>
    </source>
</evidence>
<keyword evidence="3" id="KW-1185">Reference proteome</keyword>
<dbReference type="VEuPathDB" id="VectorBase:ISCI010482"/>
<protein>
    <submittedName>
        <fullName evidence="1 2">Uncharacterized protein</fullName>
    </submittedName>
</protein>
<reference evidence="2" key="2">
    <citation type="submission" date="2020-05" db="UniProtKB">
        <authorList>
            <consortium name="EnsemblMetazoa"/>
        </authorList>
    </citation>
    <scope>IDENTIFICATION</scope>
    <source>
        <strain evidence="2">wikel</strain>
    </source>
</reference>
<accession>B7Q5W8</accession>
<dbReference type="EnsemblMetazoa" id="ISCW010482-RA">
    <property type="protein sequence ID" value="ISCW010482-PA"/>
    <property type="gene ID" value="ISCW010482"/>
</dbReference>
<evidence type="ECO:0000313" key="2">
    <source>
        <dbReference type="EnsemblMetazoa" id="ISCW010482-PA"/>
    </source>
</evidence>
<name>B7Q5W8_IXOSC</name>
<dbReference type="InParanoid" id="B7Q5W8"/>
<dbReference type="Proteomes" id="UP000001555">
    <property type="component" value="Unassembled WGS sequence"/>
</dbReference>
<gene>
    <name evidence="1" type="ORF">IscW_ISCW010482</name>
</gene>
<reference evidence="1 3" key="1">
    <citation type="submission" date="2008-03" db="EMBL/GenBank/DDBJ databases">
        <title>Annotation of Ixodes scapularis.</title>
        <authorList>
            <consortium name="Ixodes scapularis Genome Project Consortium"/>
            <person name="Caler E."/>
            <person name="Hannick L.I."/>
            <person name="Bidwell S."/>
            <person name="Joardar V."/>
            <person name="Thiagarajan M."/>
            <person name="Amedeo P."/>
            <person name="Galinsky K.J."/>
            <person name="Schobel S."/>
            <person name="Inman J."/>
            <person name="Hostetler J."/>
            <person name="Miller J."/>
            <person name="Hammond M."/>
            <person name="Megy K."/>
            <person name="Lawson D."/>
            <person name="Kodira C."/>
            <person name="Sutton G."/>
            <person name="Meyer J."/>
            <person name="Hill C.A."/>
            <person name="Birren B."/>
            <person name="Nene V."/>
            <person name="Collins F."/>
            <person name="Alarcon-Chaidez F."/>
            <person name="Wikel S."/>
            <person name="Strausberg R."/>
        </authorList>
    </citation>
    <scope>NUCLEOTIDE SEQUENCE [LARGE SCALE GENOMIC DNA]</scope>
    <source>
        <strain evidence="3">Wikel</strain>
        <strain evidence="1">Wikel colony</strain>
    </source>
</reference>
<dbReference type="AlphaFoldDB" id="B7Q5W8"/>
<organism>
    <name type="scientific">Ixodes scapularis</name>
    <name type="common">Black-legged tick</name>
    <name type="synonym">Deer tick</name>
    <dbReference type="NCBI Taxonomy" id="6945"/>
    <lineage>
        <taxon>Eukaryota</taxon>
        <taxon>Metazoa</taxon>
        <taxon>Ecdysozoa</taxon>
        <taxon>Arthropoda</taxon>
        <taxon>Chelicerata</taxon>
        <taxon>Arachnida</taxon>
        <taxon>Acari</taxon>
        <taxon>Parasitiformes</taxon>
        <taxon>Ixodida</taxon>
        <taxon>Ixodoidea</taxon>
        <taxon>Ixodidae</taxon>
        <taxon>Ixodinae</taxon>
        <taxon>Ixodes</taxon>
    </lineage>
</organism>
<dbReference type="HOGENOM" id="CLU_2006428_0_0_1"/>
<sequence length="124" mass="14329">MLKFGCSHHRSCWTRASIRVSAEALIVTSRSRVLTQFSCAIHEPRLTVVRRVVSVPQLRHSYAKAKLKEIVSVCPRDFTATTQLLSQWPSVRVYLCKLGPVRLCKVISIPTRYRFITPLMFFFF</sequence>
<dbReference type="EMBL" id="DS863809">
    <property type="protein sequence ID" value="EEC14240.1"/>
    <property type="molecule type" value="Genomic_DNA"/>
</dbReference>
<dbReference type="VEuPathDB" id="VectorBase:ISCW010482"/>